<reference evidence="3" key="1">
    <citation type="submission" date="2016-10" db="EMBL/GenBank/DDBJ databases">
        <authorList>
            <person name="Varghese N."/>
            <person name="Submissions S."/>
        </authorList>
    </citation>
    <scope>NUCLEOTIDE SEQUENCE [LARGE SCALE GENOMIC DNA]</scope>
    <source>
        <strain evidence="3">DSM 25055</strain>
    </source>
</reference>
<evidence type="ECO:0000313" key="3">
    <source>
        <dbReference type="Proteomes" id="UP000199114"/>
    </source>
</evidence>
<name>A0A1H9F2V0_9EURY</name>
<keyword evidence="3" id="KW-1185">Reference proteome</keyword>
<dbReference type="Proteomes" id="UP000199114">
    <property type="component" value="Unassembled WGS sequence"/>
</dbReference>
<sequence length="198" mass="22321">MSDEYAEARRADEALDEDGTNQMAFRKLIYGLAGDEIDPTECGPVEAAQRAVDRVDALEEENEQLRQRVVELRDQVDKMNRAAEFYQDVARKTAAKRDRQAAIVLKHAARVTSGTTGREEYDGNRIQDVLEAADVEIHRTNTYDVMKKAEELVDDKNVCRFEKEPRSSSRNTRLIVKSPTELPETVAGVRIHEGVLSG</sequence>
<accession>A0A1H9F2V0</accession>
<proteinExistence type="predicted"/>
<dbReference type="STRING" id="1186196.SAMN04489841_1441"/>
<feature type="coiled-coil region" evidence="1">
    <location>
        <begin position="48"/>
        <end position="89"/>
    </location>
</feature>
<evidence type="ECO:0000313" key="2">
    <source>
        <dbReference type="EMBL" id="SEQ31763.1"/>
    </source>
</evidence>
<dbReference type="EMBL" id="FOFD01000002">
    <property type="protein sequence ID" value="SEQ31763.1"/>
    <property type="molecule type" value="Genomic_DNA"/>
</dbReference>
<keyword evidence="1" id="KW-0175">Coiled coil</keyword>
<dbReference type="RefSeq" id="WP_090615531.1">
    <property type="nucleotide sequence ID" value="NZ_FOFD01000002.1"/>
</dbReference>
<evidence type="ECO:0000256" key="1">
    <source>
        <dbReference type="SAM" id="Coils"/>
    </source>
</evidence>
<protein>
    <submittedName>
        <fullName evidence="2">Uncharacterized protein</fullName>
    </submittedName>
</protein>
<dbReference type="AlphaFoldDB" id="A0A1H9F2V0"/>
<dbReference type="OrthoDB" id="198632at2157"/>
<organism evidence="2 3">
    <name type="scientific">Natrinema salaciae</name>
    <dbReference type="NCBI Taxonomy" id="1186196"/>
    <lineage>
        <taxon>Archaea</taxon>
        <taxon>Methanobacteriati</taxon>
        <taxon>Methanobacteriota</taxon>
        <taxon>Stenosarchaea group</taxon>
        <taxon>Halobacteria</taxon>
        <taxon>Halobacteriales</taxon>
        <taxon>Natrialbaceae</taxon>
        <taxon>Natrinema</taxon>
    </lineage>
</organism>
<gene>
    <name evidence="2" type="ORF">SAMN04489841_1441</name>
</gene>